<evidence type="ECO:0000313" key="2">
    <source>
        <dbReference type="Proteomes" id="UP000694406"/>
    </source>
</evidence>
<name>A0A8C5SPS5_LATLA</name>
<reference evidence="1" key="2">
    <citation type="submission" date="2025-09" db="UniProtKB">
        <authorList>
            <consortium name="Ensembl"/>
        </authorList>
    </citation>
    <scope>IDENTIFICATION</scope>
</reference>
<evidence type="ECO:0000313" key="1">
    <source>
        <dbReference type="Ensembl" id="ENSLLTP00000020774.1"/>
    </source>
</evidence>
<reference evidence="1" key="1">
    <citation type="submission" date="2025-08" db="UniProtKB">
        <authorList>
            <consortium name="Ensembl"/>
        </authorList>
    </citation>
    <scope>IDENTIFICATION</scope>
</reference>
<sequence>PAGVAPPPPANGPDMAQVLQCLEVGSVLTLFYQKKSQRPERRSFQVRLKSRQIVWSRSPEKVEGDGEWLVGAGGPQPEGLGRSPCGLLAFWNARPELGSPGRASAGTFLPRRRRSVAPAALLLPSGLQSRVHSFHRPGSIRSIEAIQALVVPRVLFQEAPGLPWSSSPSLLSPFPPSLPSFFLSLLSVSPFYS</sequence>
<protein>
    <submittedName>
        <fullName evidence="1">Uncharacterized protein</fullName>
    </submittedName>
</protein>
<dbReference type="AlphaFoldDB" id="A0A8C5SPS5"/>
<proteinExistence type="predicted"/>
<dbReference type="Proteomes" id="UP000694406">
    <property type="component" value="Unplaced"/>
</dbReference>
<organism evidence="1 2">
    <name type="scientific">Laticauda laticaudata</name>
    <name type="common">Blue-ringed sea krait</name>
    <name type="synonym">Blue-lipped sea krait</name>
    <dbReference type="NCBI Taxonomy" id="8630"/>
    <lineage>
        <taxon>Eukaryota</taxon>
        <taxon>Metazoa</taxon>
        <taxon>Chordata</taxon>
        <taxon>Craniata</taxon>
        <taxon>Vertebrata</taxon>
        <taxon>Euteleostomi</taxon>
        <taxon>Lepidosauria</taxon>
        <taxon>Squamata</taxon>
        <taxon>Bifurcata</taxon>
        <taxon>Unidentata</taxon>
        <taxon>Episquamata</taxon>
        <taxon>Toxicofera</taxon>
        <taxon>Serpentes</taxon>
        <taxon>Colubroidea</taxon>
        <taxon>Elapidae</taxon>
        <taxon>Laticaudinae</taxon>
        <taxon>Laticauda</taxon>
    </lineage>
</organism>
<keyword evidence="2" id="KW-1185">Reference proteome</keyword>
<accession>A0A8C5SPS5</accession>
<dbReference type="Ensembl" id="ENSLLTT00000021541.1">
    <property type="protein sequence ID" value="ENSLLTP00000020774.1"/>
    <property type="gene ID" value="ENSLLTG00000015544.1"/>
</dbReference>